<keyword evidence="7 8" id="KW-0807">Transducer</keyword>
<keyword evidence="3 9" id="KW-1133">Transmembrane helix</keyword>
<evidence type="ECO:0000256" key="4">
    <source>
        <dbReference type="ARBA" id="ARBA00023040"/>
    </source>
</evidence>
<evidence type="ECO:0000256" key="5">
    <source>
        <dbReference type="ARBA" id="ARBA00023136"/>
    </source>
</evidence>
<keyword evidence="2 8" id="KW-0812">Transmembrane</keyword>
<evidence type="ECO:0000256" key="3">
    <source>
        <dbReference type="ARBA" id="ARBA00022989"/>
    </source>
</evidence>
<dbReference type="SUPFAM" id="SSF81321">
    <property type="entry name" value="Family A G protein-coupled receptor-like"/>
    <property type="match status" value="1"/>
</dbReference>
<dbReference type="PROSITE" id="PS50262">
    <property type="entry name" value="G_PROTEIN_RECEP_F1_2"/>
    <property type="match status" value="1"/>
</dbReference>
<feature type="transmembrane region" description="Helical" evidence="9">
    <location>
        <begin position="219"/>
        <end position="239"/>
    </location>
</feature>
<evidence type="ECO:0000256" key="9">
    <source>
        <dbReference type="SAM" id="Phobius"/>
    </source>
</evidence>
<dbReference type="PRINTS" id="PR00237">
    <property type="entry name" value="GPCRRHODOPSN"/>
</dbReference>
<dbReference type="Gene3D" id="1.20.1070.10">
    <property type="entry name" value="Rhodopsin 7-helix transmembrane proteins"/>
    <property type="match status" value="1"/>
</dbReference>
<protein>
    <recommendedName>
        <fullName evidence="10">G-protein coupled receptors family 1 profile domain-containing protein</fullName>
    </recommendedName>
</protein>
<sequence>MEAIHPSDNCTARNPDLYMFYFSVMIVEFILALPLNISVMYVFIFKLKFWKSKSNNIFLFNLVLADILLLICLLVRADSFRKGERRSENNVTCRAVLFLLFLNRGASIAFLTVVSINRYFSVVHPGIKNPLKVLKRSVIISCLIWAFLLPMTIPTMLKTFECCNTDEGMEDKVVIDILREVVFFSQVLIPFAVLVYCTVRIINRLKMKSVGDRTKLRRAVFLVISVMLVFSVCFLPSAISRMVLLIMRGRQVLRAEEIAVQVYDGLMCLSYLDCLLDPIVYCLSSTKFKNVYLSTYLPCLLEDSWNWPIHFPPTNVLLHNCC</sequence>
<accession>A0A8B9KAQ2</accession>
<keyword evidence="5 9" id="KW-0472">Membrane</keyword>
<dbReference type="InterPro" id="IPR000276">
    <property type="entry name" value="GPCR_Rhodpsn"/>
</dbReference>
<evidence type="ECO:0000256" key="6">
    <source>
        <dbReference type="ARBA" id="ARBA00023170"/>
    </source>
</evidence>
<evidence type="ECO:0000256" key="1">
    <source>
        <dbReference type="ARBA" id="ARBA00004141"/>
    </source>
</evidence>
<dbReference type="InterPro" id="IPR051893">
    <property type="entry name" value="HCARs"/>
</dbReference>
<evidence type="ECO:0000313" key="12">
    <source>
        <dbReference type="Proteomes" id="UP000694621"/>
    </source>
</evidence>
<feature type="transmembrane region" description="Helical" evidence="9">
    <location>
        <begin position="137"/>
        <end position="157"/>
    </location>
</feature>
<dbReference type="GO" id="GO:0004930">
    <property type="term" value="F:G protein-coupled receptor activity"/>
    <property type="evidence" value="ECO:0007669"/>
    <property type="project" value="UniProtKB-KW"/>
</dbReference>
<dbReference type="Pfam" id="PF00001">
    <property type="entry name" value="7tm_1"/>
    <property type="match status" value="1"/>
</dbReference>
<comment type="subcellular location">
    <subcellularLocation>
        <location evidence="1">Membrane</location>
        <topology evidence="1">Multi-pass membrane protein</topology>
    </subcellularLocation>
</comment>
<dbReference type="InterPro" id="IPR017452">
    <property type="entry name" value="GPCR_Rhodpsn_7TM"/>
</dbReference>
<dbReference type="AlphaFoldDB" id="A0A8B9KAQ2"/>
<keyword evidence="4 8" id="KW-0297">G-protein coupled receptor</keyword>
<evidence type="ECO:0000259" key="10">
    <source>
        <dbReference type="PROSITE" id="PS50262"/>
    </source>
</evidence>
<feature type="transmembrane region" description="Helical" evidence="9">
    <location>
        <begin position="20"/>
        <end position="45"/>
    </location>
</feature>
<comment type="similarity">
    <text evidence="8">Belongs to the G-protein coupled receptor 1 family.</text>
</comment>
<dbReference type="Ensembl" id="ENSAMXT00005036096.1">
    <property type="protein sequence ID" value="ENSAMXP00005033035.1"/>
    <property type="gene ID" value="ENSAMXG00005016075.1"/>
</dbReference>
<reference evidence="11" key="1">
    <citation type="submission" date="2025-08" db="UniProtKB">
        <authorList>
            <consortium name="Ensembl"/>
        </authorList>
    </citation>
    <scope>IDENTIFICATION</scope>
</reference>
<dbReference type="Proteomes" id="UP000694621">
    <property type="component" value="Unplaced"/>
</dbReference>
<organism evidence="11 12">
    <name type="scientific">Astyanax mexicanus</name>
    <name type="common">Blind cave fish</name>
    <name type="synonym">Astyanax fasciatus mexicanus</name>
    <dbReference type="NCBI Taxonomy" id="7994"/>
    <lineage>
        <taxon>Eukaryota</taxon>
        <taxon>Metazoa</taxon>
        <taxon>Chordata</taxon>
        <taxon>Craniata</taxon>
        <taxon>Vertebrata</taxon>
        <taxon>Euteleostomi</taxon>
        <taxon>Actinopterygii</taxon>
        <taxon>Neopterygii</taxon>
        <taxon>Teleostei</taxon>
        <taxon>Ostariophysi</taxon>
        <taxon>Characiformes</taxon>
        <taxon>Characoidei</taxon>
        <taxon>Acestrorhamphidae</taxon>
        <taxon>Acestrorhamphinae</taxon>
        <taxon>Astyanax</taxon>
    </lineage>
</organism>
<keyword evidence="6 8" id="KW-0675">Receptor</keyword>
<evidence type="ECO:0000313" key="11">
    <source>
        <dbReference type="Ensembl" id="ENSAMXP00005033035.1"/>
    </source>
</evidence>
<feature type="transmembrane region" description="Helical" evidence="9">
    <location>
        <begin position="177"/>
        <end position="199"/>
    </location>
</feature>
<dbReference type="PANTHER" id="PTHR46048:SF11">
    <property type="entry name" value="12-(S)-HYDROXY-5,8,10,14-EICOSATETRAENOIC ACID RECEPTOR"/>
    <property type="match status" value="1"/>
</dbReference>
<evidence type="ECO:0000256" key="2">
    <source>
        <dbReference type="ARBA" id="ARBA00022692"/>
    </source>
</evidence>
<evidence type="ECO:0000256" key="7">
    <source>
        <dbReference type="ARBA" id="ARBA00023224"/>
    </source>
</evidence>
<dbReference type="PROSITE" id="PS00237">
    <property type="entry name" value="G_PROTEIN_RECEP_F1_1"/>
    <property type="match status" value="1"/>
</dbReference>
<proteinExistence type="inferred from homology"/>
<feature type="transmembrane region" description="Helical" evidence="9">
    <location>
        <begin position="96"/>
        <end position="116"/>
    </location>
</feature>
<dbReference type="GO" id="GO:0016020">
    <property type="term" value="C:membrane"/>
    <property type="evidence" value="ECO:0007669"/>
    <property type="project" value="UniProtKB-SubCell"/>
</dbReference>
<feature type="transmembrane region" description="Helical" evidence="9">
    <location>
        <begin position="57"/>
        <end position="76"/>
    </location>
</feature>
<dbReference type="PANTHER" id="PTHR46048">
    <property type="entry name" value="HYDROXYCARBOXYLIC ACID RECEPTOR 2"/>
    <property type="match status" value="1"/>
</dbReference>
<evidence type="ECO:0000256" key="8">
    <source>
        <dbReference type="RuleBase" id="RU000688"/>
    </source>
</evidence>
<name>A0A8B9KAQ2_ASTMX</name>
<feature type="domain" description="G-protein coupled receptors family 1 profile" evidence="10">
    <location>
        <begin position="35"/>
        <end position="281"/>
    </location>
</feature>